<proteinExistence type="inferred from homology"/>
<dbReference type="InterPro" id="IPR002885">
    <property type="entry name" value="PPR_rpt"/>
</dbReference>
<evidence type="ECO:0000256" key="1">
    <source>
        <dbReference type="ARBA" id="ARBA00006192"/>
    </source>
</evidence>
<organism evidence="7 8">
    <name type="scientific">Aspergillus taichungensis</name>
    <dbReference type="NCBI Taxonomy" id="482145"/>
    <lineage>
        <taxon>Eukaryota</taxon>
        <taxon>Fungi</taxon>
        <taxon>Dikarya</taxon>
        <taxon>Ascomycota</taxon>
        <taxon>Pezizomycotina</taxon>
        <taxon>Eurotiomycetes</taxon>
        <taxon>Eurotiomycetidae</taxon>
        <taxon>Eurotiales</taxon>
        <taxon>Aspergillaceae</taxon>
        <taxon>Aspergillus</taxon>
        <taxon>Aspergillus subgen. Circumdati</taxon>
    </lineage>
</organism>
<dbReference type="Gene3D" id="1.25.40.10">
    <property type="entry name" value="Tetratricopeptide repeat domain"/>
    <property type="match status" value="2"/>
</dbReference>
<dbReference type="Pfam" id="PF13812">
    <property type="entry name" value="PPR_3"/>
    <property type="match status" value="2"/>
</dbReference>
<evidence type="ECO:0000313" key="8">
    <source>
        <dbReference type="Proteomes" id="UP000235023"/>
    </source>
</evidence>
<dbReference type="OrthoDB" id="185373at2759"/>
<dbReference type="Proteomes" id="UP000235023">
    <property type="component" value="Unassembled WGS sequence"/>
</dbReference>
<evidence type="ECO:0000256" key="6">
    <source>
        <dbReference type="SAM" id="MobiDB-lite"/>
    </source>
</evidence>
<sequence length="801" mass="90955">MSFGPSLVRSRFSAGLPSCVPQHRLRFGHWFRQRPGSPRSARCIVNDASSASAVSSVGSGVGDSDLKSSAIPRSTLLGNKPAATSYTSNSTSDPVAENENRISHPPVPAAQPSPEEHGGLSGPKKPSRKGFKTRVTYNTLTVSDGELSYRTRFVDQRTRDLEDEIMSRTWFDSGLDVRRWRAALTEIFKAKHFARDVRWELAEQFRPNDEDAKLRGLLETDGLGRFREAWEALDKKSKAAHWKRLSLWLLQDSPELALEFFLVTSQSAHRPVFLMMTDCLSYLHAFYNDRLRQWKRGTHTYDSAVQTCLDPSNWPIIVVSQKGVRQYLMVADRDHLHSAYDYVVDKNVHITAETYLCFMRRFIDFEDVDKALDVLERVRGLSQHEYLIDSVAVMQHCCKLLTLDSVLDSPNGRNFRILPSLLRMGVRPDRDMMNVVLRNAFRTGDPQLGLDMLNYMRNQNMKPDSYTYLTLLTDAVSRGDRHLVDSLIEEIEPQEEISKNPWIANKTLHAHFVFTAKNIEEDADPSATFYSLLDLYTKLHDITPLKELTILPADYTPPAGGANEPPSVIALYLIIASYLRCHKRMPHVLRIYKYFHSMVLKGHEIIAPLAATDHTYNEFLVAFRKDPQGIRPSVRLVEDMLAPTTTHRDEVLPMTRAKPTVRTWTLLLSSFTYNRQPMAAERVKDMMAKYGVEFNMVTWNTIISGYANAQNVPEVAKAIKALEAQGFAIDAYTMKSLRYLHDPERLWEVVKELDELSTGPATDVSSVVSPLHDKQEYTSGGADDLLDLGLRRLQESQATKL</sequence>
<accession>A0A2J5HU85</accession>
<comment type="similarity">
    <text evidence="1">Belongs to the CCM1 family.</text>
</comment>
<dbReference type="InterPro" id="IPR011990">
    <property type="entry name" value="TPR-like_helical_dom_sf"/>
</dbReference>
<protein>
    <submittedName>
        <fullName evidence="7">Pentatricopeptide repeat protein</fullName>
    </submittedName>
</protein>
<dbReference type="PANTHER" id="PTHR47447:SF17">
    <property type="entry name" value="OS12G0638900 PROTEIN"/>
    <property type="match status" value="1"/>
</dbReference>
<gene>
    <name evidence="7" type="ORF">BDW42DRAFT_170084</name>
</gene>
<feature type="region of interest" description="Disordered" evidence="6">
    <location>
        <begin position="53"/>
        <end position="132"/>
    </location>
</feature>
<keyword evidence="8" id="KW-1185">Reference proteome</keyword>
<evidence type="ECO:0000313" key="7">
    <source>
        <dbReference type="EMBL" id="PLN80930.1"/>
    </source>
</evidence>
<evidence type="ECO:0000256" key="2">
    <source>
        <dbReference type="ARBA" id="ARBA00022737"/>
    </source>
</evidence>
<dbReference type="EMBL" id="KZ559542">
    <property type="protein sequence ID" value="PLN80930.1"/>
    <property type="molecule type" value="Genomic_DNA"/>
</dbReference>
<dbReference type="AlphaFoldDB" id="A0A2J5HU85"/>
<comment type="subunit">
    <text evidence="4">Binds to mitochondrial small subunit 15S rRNA.</text>
</comment>
<keyword evidence="2" id="KW-0677">Repeat</keyword>
<feature type="repeat" description="PPR" evidence="5">
    <location>
        <begin position="695"/>
        <end position="729"/>
    </location>
</feature>
<feature type="compositionally biased region" description="Polar residues" evidence="6">
    <location>
        <begin position="82"/>
        <end position="93"/>
    </location>
</feature>
<reference evidence="8" key="1">
    <citation type="submission" date="2017-12" db="EMBL/GenBank/DDBJ databases">
        <authorList>
            <consortium name="DOE Joint Genome Institute"/>
            <person name="Mondo S.J."/>
            <person name="Kjaerbolling I."/>
            <person name="Vesth T.C."/>
            <person name="Frisvad J.C."/>
            <person name="Nybo J.L."/>
            <person name="Theobald S."/>
            <person name="Kuo A."/>
            <person name="Bowyer P."/>
            <person name="Matsuda Y."/>
            <person name="Lyhne E.K."/>
            <person name="Kogle M.E."/>
            <person name="Clum A."/>
            <person name="Lipzen A."/>
            <person name="Salamov A."/>
            <person name="Ngan C.Y."/>
            <person name="Daum C."/>
            <person name="Chiniquy J."/>
            <person name="Barry K."/>
            <person name="LaButti K."/>
            <person name="Haridas S."/>
            <person name="Simmons B.A."/>
            <person name="Magnuson J.K."/>
            <person name="Mortensen U.H."/>
            <person name="Larsen T.O."/>
            <person name="Grigoriev I.V."/>
            <person name="Baker S.E."/>
            <person name="Andersen M.R."/>
            <person name="Nordberg H.P."/>
            <person name="Cantor M.N."/>
            <person name="Hua S.X."/>
        </authorList>
    </citation>
    <scope>NUCLEOTIDE SEQUENCE [LARGE SCALE GENOMIC DNA]</scope>
    <source>
        <strain evidence="8">IBT 19404</strain>
    </source>
</reference>
<evidence type="ECO:0000256" key="5">
    <source>
        <dbReference type="PROSITE-ProRule" id="PRU00708"/>
    </source>
</evidence>
<name>A0A2J5HU85_9EURO</name>
<evidence type="ECO:0000256" key="4">
    <source>
        <dbReference type="ARBA" id="ARBA00044511"/>
    </source>
</evidence>
<evidence type="ECO:0000256" key="3">
    <source>
        <dbReference type="ARBA" id="ARBA00044493"/>
    </source>
</evidence>
<dbReference type="PROSITE" id="PS51375">
    <property type="entry name" value="PPR"/>
    <property type="match status" value="1"/>
</dbReference>
<comment type="function">
    <text evidence="3">Regulates mitochondrial small subunit maturation by controlling 15S rRNA 5'-end processing. Localizes to the 5' precursor of the 15S rRNA in a position that is subsequently occupied by mS47 in the mature yeast mtSSU. Uses structure and sequence-specific RNA recognition, binding to a single-stranded region of the precursor and specifically recognizing bases -6 to -1. The exchange of Ccm1 for mS47 is coupled to the irreversible removal of precursor rRNA that is accompanied by conformational changes of the mitoribosomal proteins uS5m and mS26. These conformational changes signal completion of 5'-end rRNA processing through protection of the mature 5'-end of the 15S rRNA and stabilization of mS47. The removal of the 5' precursor together with the dissociation of Ccm1 may be catalyzed by the 5'-3' exoribonuclease Pet127. Involved in the specific removal of group I introns in mitochondrial encoded transcripts.</text>
</comment>
<dbReference type="PANTHER" id="PTHR47447">
    <property type="entry name" value="OS03G0856100 PROTEIN"/>
    <property type="match status" value="1"/>
</dbReference>